<evidence type="ECO:0000313" key="3">
    <source>
        <dbReference type="Proteomes" id="UP001153269"/>
    </source>
</evidence>
<comment type="caution">
    <text evidence="2">The sequence shown here is derived from an EMBL/GenBank/DDBJ whole genome shotgun (WGS) entry which is preliminary data.</text>
</comment>
<dbReference type="AlphaFoldDB" id="A0A9N7YHR2"/>
<proteinExistence type="predicted"/>
<accession>A0A9N7YHR2</accession>
<feature type="compositionally biased region" description="Basic and acidic residues" evidence="1">
    <location>
        <begin position="1"/>
        <end position="12"/>
    </location>
</feature>
<feature type="region of interest" description="Disordered" evidence="1">
    <location>
        <begin position="1"/>
        <end position="22"/>
    </location>
</feature>
<evidence type="ECO:0000313" key="2">
    <source>
        <dbReference type="EMBL" id="CAB1431925.1"/>
    </source>
</evidence>
<dbReference type="EMBL" id="CADEAL010001389">
    <property type="protein sequence ID" value="CAB1431925.1"/>
    <property type="molecule type" value="Genomic_DNA"/>
</dbReference>
<reference evidence="2" key="1">
    <citation type="submission" date="2020-03" db="EMBL/GenBank/DDBJ databases">
        <authorList>
            <person name="Weist P."/>
        </authorList>
    </citation>
    <scope>NUCLEOTIDE SEQUENCE</scope>
</reference>
<organism evidence="2 3">
    <name type="scientific">Pleuronectes platessa</name>
    <name type="common">European plaice</name>
    <dbReference type="NCBI Taxonomy" id="8262"/>
    <lineage>
        <taxon>Eukaryota</taxon>
        <taxon>Metazoa</taxon>
        <taxon>Chordata</taxon>
        <taxon>Craniata</taxon>
        <taxon>Vertebrata</taxon>
        <taxon>Euteleostomi</taxon>
        <taxon>Actinopterygii</taxon>
        <taxon>Neopterygii</taxon>
        <taxon>Teleostei</taxon>
        <taxon>Neoteleostei</taxon>
        <taxon>Acanthomorphata</taxon>
        <taxon>Carangaria</taxon>
        <taxon>Pleuronectiformes</taxon>
        <taxon>Pleuronectoidei</taxon>
        <taxon>Pleuronectidae</taxon>
        <taxon>Pleuronectes</taxon>
    </lineage>
</organism>
<dbReference type="Proteomes" id="UP001153269">
    <property type="component" value="Unassembled WGS sequence"/>
</dbReference>
<sequence>MSRPRLVTEENSSRSPQSPPGGWICSSSWSPASLWHVHVSGVSLSLWDTTQNRSGEENQQQMNQRNITTHDYGLSYNTTVTRGHAPFALPNPGCGGARSQTIGL</sequence>
<keyword evidence="3" id="KW-1185">Reference proteome</keyword>
<name>A0A9N7YHR2_PLEPL</name>
<evidence type="ECO:0000256" key="1">
    <source>
        <dbReference type="SAM" id="MobiDB-lite"/>
    </source>
</evidence>
<protein>
    <submittedName>
        <fullName evidence="2">Uncharacterized protein</fullName>
    </submittedName>
</protein>
<gene>
    <name evidence="2" type="ORF">PLEPLA_LOCUS19982</name>
</gene>